<protein>
    <submittedName>
        <fullName evidence="1">Uncharacterized protein</fullName>
    </submittedName>
</protein>
<accession>A0A1S8TUJ8</accession>
<name>A0A1S8TUJ8_9CLOT</name>
<evidence type="ECO:0000313" key="2">
    <source>
        <dbReference type="Proteomes" id="UP000190890"/>
    </source>
</evidence>
<organism evidence="1 2">
    <name type="scientific">Clostridium puniceum</name>
    <dbReference type="NCBI Taxonomy" id="29367"/>
    <lineage>
        <taxon>Bacteria</taxon>
        <taxon>Bacillati</taxon>
        <taxon>Bacillota</taxon>
        <taxon>Clostridia</taxon>
        <taxon>Eubacteriales</taxon>
        <taxon>Clostridiaceae</taxon>
        <taxon>Clostridium</taxon>
    </lineage>
</organism>
<gene>
    <name evidence="1" type="ORF">CLPUN_12150</name>
</gene>
<keyword evidence="2" id="KW-1185">Reference proteome</keyword>
<reference evidence="1 2" key="1">
    <citation type="submission" date="2016-05" db="EMBL/GenBank/DDBJ databases">
        <title>Microbial solvent formation.</title>
        <authorList>
            <person name="Poehlein A."/>
            <person name="Montoya Solano J.D."/>
            <person name="Flitsch S."/>
            <person name="Krabben P."/>
            <person name="Duerre P."/>
            <person name="Daniel R."/>
        </authorList>
    </citation>
    <scope>NUCLEOTIDE SEQUENCE [LARGE SCALE GENOMIC DNA]</scope>
    <source>
        <strain evidence="1 2">DSM 2619</strain>
    </source>
</reference>
<dbReference type="EMBL" id="LZZM01000073">
    <property type="protein sequence ID" value="OOM81055.1"/>
    <property type="molecule type" value="Genomic_DNA"/>
</dbReference>
<dbReference type="AlphaFoldDB" id="A0A1S8TUJ8"/>
<comment type="caution">
    <text evidence="1">The sequence shown here is derived from an EMBL/GenBank/DDBJ whole genome shotgun (WGS) entry which is preliminary data.</text>
</comment>
<dbReference type="RefSeq" id="WP_198944294.1">
    <property type="nucleotide sequence ID" value="NZ_LZZM01000073.1"/>
</dbReference>
<evidence type="ECO:0000313" key="1">
    <source>
        <dbReference type="EMBL" id="OOM81055.1"/>
    </source>
</evidence>
<sequence length="54" mass="6552">MDNFTKEMIKKAERMGYEMKGLAQEMTNEILDMRDFVKEKVERLGEEIKKRLIR</sequence>
<dbReference type="Proteomes" id="UP000190890">
    <property type="component" value="Unassembled WGS sequence"/>
</dbReference>
<proteinExistence type="predicted"/>